<evidence type="ECO:0000256" key="1">
    <source>
        <dbReference type="SAM" id="MobiDB-lite"/>
    </source>
</evidence>
<accession>A0A2J6RP48</accession>
<evidence type="ECO:0000313" key="3">
    <source>
        <dbReference type="Proteomes" id="UP000235786"/>
    </source>
</evidence>
<sequence>MPETTPVQPQPAEGVRRSLKNHQVLLKEGSKLGMPRAATSSCLAGHNYTSRRRISSPGLGQDRGKKRTKGFDGQKQRTNGIVEMHLLADLHLRTLPGEEGREKATIVSEFNIVHGFHPVHQIEIN</sequence>
<proteinExistence type="predicted"/>
<dbReference type="EMBL" id="KZ613945">
    <property type="protein sequence ID" value="PMD40272.1"/>
    <property type="molecule type" value="Genomic_DNA"/>
</dbReference>
<protein>
    <submittedName>
        <fullName evidence="2">Uncharacterized protein</fullName>
    </submittedName>
</protein>
<keyword evidence="3" id="KW-1185">Reference proteome</keyword>
<name>A0A2J6RP48_HYAVF</name>
<feature type="region of interest" description="Disordered" evidence="1">
    <location>
        <begin position="28"/>
        <end position="77"/>
    </location>
</feature>
<organism evidence="2 3">
    <name type="scientific">Hyaloscypha variabilis (strain UAMH 11265 / GT02V1 / F)</name>
    <name type="common">Meliniomyces variabilis</name>
    <dbReference type="NCBI Taxonomy" id="1149755"/>
    <lineage>
        <taxon>Eukaryota</taxon>
        <taxon>Fungi</taxon>
        <taxon>Dikarya</taxon>
        <taxon>Ascomycota</taxon>
        <taxon>Pezizomycotina</taxon>
        <taxon>Leotiomycetes</taxon>
        <taxon>Helotiales</taxon>
        <taxon>Hyaloscyphaceae</taxon>
        <taxon>Hyaloscypha</taxon>
        <taxon>Hyaloscypha variabilis</taxon>
    </lineage>
</organism>
<dbReference type="OrthoDB" id="437457at2759"/>
<reference evidence="2 3" key="1">
    <citation type="submission" date="2016-04" db="EMBL/GenBank/DDBJ databases">
        <title>A degradative enzymes factory behind the ericoid mycorrhizal symbiosis.</title>
        <authorList>
            <consortium name="DOE Joint Genome Institute"/>
            <person name="Martino E."/>
            <person name="Morin E."/>
            <person name="Grelet G."/>
            <person name="Kuo A."/>
            <person name="Kohler A."/>
            <person name="Daghino S."/>
            <person name="Barry K."/>
            <person name="Choi C."/>
            <person name="Cichocki N."/>
            <person name="Clum A."/>
            <person name="Copeland A."/>
            <person name="Hainaut M."/>
            <person name="Haridas S."/>
            <person name="Labutti K."/>
            <person name="Lindquist E."/>
            <person name="Lipzen A."/>
            <person name="Khouja H.-R."/>
            <person name="Murat C."/>
            <person name="Ohm R."/>
            <person name="Olson A."/>
            <person name="Spatafora J."/>
            <person name="Veneault-Fourrey C."/>
            <person name="Henrissat B."/>
            <person name="Grigoriev I."/>
            <person name="Martin F."/>
            <person name="Perotto S."/>
        </authorList>
    </citation>
    <scope>NUCLEOTIDE SEQUENCE [LARGE SCALE GENOMIC DNA]</scope>
    <source>
        <strain evidence="2 3">F</strain>
    </source>
</reference>
<feature type="region of interest" description="Disordered" evidence="1">
    <location>
        <begin position="1"/>
        <end position="20"/>
    </location>
</feature>
<gene>
    <name evidence="2" type="ORF">L207DRAFT_528642</name>
</gene>
<evidence type="ECO:0000313" key="2">
    <source>
        <dbReference type="EMBL" id="PMD40272.1"/>
    </source>
</evidence>
<dbReference type="Proteomes" id="UP000235786">
    <property type="component" value="Unassembled WGS sequence"/>
</dbReference>
<dbReference type="AlphaFoldDB" id="A0A2J6RP48"/>